<keyword evidence="3" id="KW-1185">Reference proteome</keyword>
<dbReference type="SUPFAM" id="SSF55729">
    <property type="entry name" value="Acyl-CoA N-acyltransferases (Nat)"/>
    <property type="match status" value="1"/>
</dbReference>
<dbReference type="EMBL" id="JBHULR010000001">
    <property type="protein sequence ID" value="MFD2546189.1"/>
    <property type="molecule type" value="Genomic_DNA"/>
</dbReference>
<dbReference type="InterPro" id="IPR016181">
    <property type="entry name" value="Acyl_CoA_acyltransferase"/>
</dbReference>
<dbReference type="Proteomes" id="UP001597545">
    <property type="component" value="Unassembled WGS sequence"/>
</dbReference>
<dbReference type="Gene3D" id="3.40.630.30">
    <property type="match status" value="1"/>
</dbReference>
<organism evidence="2 3">
    <name type="scientific">Sphingobacterium suaedae</name>
    <dbReference type="NCBI Taxonomy" id="1686402"/>
    <lineage>
        <taxon>Bacteria</taxon>
        <taxon>Pseudomonadati</taxon>
        <taxon>Bacteroidota</taxon>
        <taxon>Sphingobacteriia</taxon>
        <taxon>Sphingobacteriales</taxon>
        <taxon>Sphingobacteriaceae</taxon>
        <taxon>Sphingobacterium</taxon>
    </lineage>
</organism>
<gene>
    <name evidence="2" type="ORF">ACFSR5_00875</name>
</gene>
<evidence type="ECO:0000313" key="2">
    <source>
        <dbReference type="EMBL" id="MFD2546189.1"/>
    </source>
</evidence>
<sequence length="99" mass="11567">MMETFVLEINERGKGELVLHADNEHAGKMDILVRNGLLTVYHTEVAEKFAGRGYAKLLLDELTRIARKQNLMIKPLCPYVHAQFKRHPEIYNDLWFKDN</sequence>
<dbReference type="GO" id="GO:0016746">
    <property type="term" value="F:acyltransferase activity"/>
    <property type="evidence" value="ECO:0007669"/>
    <property type="project" value="UniProtKB-KW"/>
</dbReference>
<keyword evidence="2" id="KW-0012">Acyltransferase</keyword>
<protein>
    <submittedName>
        <fullName evidence="2">GNAT family N-acetyltransferase</fullName>
        <ecNumber evidence="2">2.3.1.-</ecNumber>
    </submittedName>
</protein>
<name>A0ABW5KDA1_9SPHI</name>
<dbReference type="EC" id="2.3.1.-" evidence="2"/>
<dbReference type="PROSITE" id="PS51729">
    <property type="entry name" value="GNAT_YJDJ"/>
    <property type="match status" value="1"/>
</dbReference>
<reference evidence="3" key="1">
    <citation type="journal article" date="2019" name="Int. J. Syst. Evol. Microbiol.">
        <title>The Global Catalogue of Microorganisms (GCM) 10K type strain sequencing project: providing services to taxonomists for standard genome sequencing and annotation.</title>
        <authorList>
            <consortium name="The Broad Institute Genomics Platform"/>
            <consortium name="The Broad Institute Genome Sequencing Center for Infectious Disease"/>
            <person name="Wu L."/>
            <person name="Ma J."/>
        </authorList>
    </citation>
    <scope>NUCLEOTIDE SEQUENCE [LARGE SCALE GENOMIC DNA]</scope>
    <source>
        <strain evidence="3">KCTC 42662</strain>
    </source>
</reference>
<evidence type="ECO:0000313" key="3">
    <source>
        <dbReference type="Proteomes" id="UP001597545"/>
    </source>
</evidence>
<comment type="caution">
    <text evidence="2">The sequence shown here is derived from an EMBL/GenBank/DDBJ whole genome shotgun (WGS) entry which is preliminary data.</text>
</comment>
<evidence type="ECO:0000259" key="1">
    <source>
        <dbReference type="PROSITE" id="PS51729"/>
    </source>
</evidence>
<dbReference type="RefSeq" id="WP_380899735.1">
    <property type="nucleotide sequence ID" value="NZ_JBHUEG010000002.1"/>
</dbReference>
<dbReference type="InterPro" id="IPR031165">
    <property type="entry name" value="GNAT_YJDJ"/>
</dbReference>
<dbReference type="Pfam" id="PF14542">
    <property type="entry name" value="Acetyltransf_CG"/>
    <property type="match status" value="1"/>
</dbReference>
<keyword evidence="2" id="KW-0808">Transferase</keyword>
<accession>A0ABW5KDA1</accession>
<feature type="domain" description="N-acetyltransferase" evidence="1">
    <location>
        <begin position="9"/>
        <end position="96"/>
    </location>
</feature>
<proteinExistence type="predicted"/>